<evidence type="ECO:0000256" key="1">
    <source>
        <dbReference type="SAM" id="Phobius"/>
    </source>
</evidence>
<name>A0AAD5H8J7_9CHLO</name>
<evidence type="ECO:0000313" key="2">
    <source>
        <dbReference type="EMBL" id="KAI7843742.1"/>
    </source>
</evidence>
<reference evidence="2" key="1">
    <citation type="submission" date="2020-11" db="EMBL/GenBank/DDBJ databases">
        <title>Chlorella ohadii genome sequencing and assembly.</title>
        <authorList>
            <person name="Murik O."/>
            <person name="Treves H."/>
            <person name="Kedem I."/>
            <person name="Shotland Y."/>
            <person name="Kaplan A."/>
        </authorList>
    </citation>
    <scope>NUCLEOTIDE SEQUENCE</scope>
    <source>
        <strain evidence="2">1</strain>
    </source>
</reference>
<feature type="transmembrane region" description="Helical" evidence="1">
    <location>
        <begin position="78"/>
        <end position="98"/>
    </location>
</feature>
<feature type="transmembrane region" description="Helical" evidence="1">
    <location>
        <begin position="162"/>
        <end position="183"/>
    </location>
</feature>
<keyword evidence="1" id="KW-1133">Transmembrane helix</keyword>
<dbReference type="EMBL" id="JADXDR010000036">
    <property type="protein sequence ID" value="KAI7843742.1"/>
    <property type="molecule type" value="Genomic_DNA"/>
</dbReference>
<protein>
    <submittedName>
        <fullName evidence="2">Uncharacterized protein</fullName>
    </submittedName>
</protein>
<keyword evidence="3" id="KW-1185">Reference proteome</keyword>
<dbReference type="AlphaFoldDB" id="A0AAD5H8J7"/>
<keyword evidence="1" id="KW-0472">Membrane</keyword>
<gene>
    <name evidence="2" type="ORF">COHA_002640</name>
</gene>
<organism evidence="2 3">
    <name type="scientific">Chlorella ohadii</name>
    <dbReference type="NCBI Taxonomy" id="2649997"/>
    <lineage>
        <taxon>Eukaryota</taxon>
        <taxon>Viridiplantae</taxon>
        <taxon>Chlorophyta</taxon>
        <taxon>core chlorophytes</taxon>
        <taxon>Trebouxiophyceae</taxon>
        <taxon>Chlorellales</taxon>
        <taxon>Chlorellaceae</taxon>
        <taxon>Chlorella clade</taxon>
        <taxon>Chlorella</taxon>
    </lineage>
</organism>
<proteinExistence type="predicted"/>
<feature type="transmembrane region" description="Helical" evidence="1">
    <location>
        <begin position="105"/>
        <end position="125"/>
    </location>
</feature>
<accession>A0AAD5H8J7</accession>
<keyword evidence="1" id="KW-0812">Transmembrane</keyword>
<comment type="caution">
    <text evidence="2">The sequence shown here is derived from an EMBL/GenBank/DDBJ whole genome shotgun (WGS) entry which is preliminary data.</text>
</comment>
<sequence>MAGSSKAVGALCAFLSVAEIAFAITIIALVADQLWPGAGSYYGCYWDYSVVPAQEYCGTWYNEGVCLLTANSVNVCRYSYAASAIGIVAALITVFAMCLPPVATLLAGLFGSIWWLAYAITATVYSKDVNNQDFSVVIGAGTAAERTVTIPYSFPRGNYRTMVYALAWTTFCCCMVVMALAFAMMK</sequence>
<dbReference type="Proteomes" id="UP001205105">
    <property type="component" value="Unassembled WGS sequence"/>
</dbReference>
<evidence type="ECO:0000313" key="3">
    <source>
        <dbReference type="Proteomes" id="UP001205105"/>
    </source>
</evidence>